<dbReference type="EMBL" id="JAAIUW010000007">
    <property type="protein sequence ID" value="KAF7824187.1"/>
    <property type="molecule type" value="Genomic_DNA"/>
</dbReference>
<comment type="caution">
    <text evidence="2">The sequence shown here is derived from an EMBL/GenBank/DDBJ whole genome shotgun (WGS) entry which is preliminary data.</text>
</comment>
<evidence type="ECO:0000313" key="3">
    <source>
        <dbReference type="Proteomes" id="UP000634136"/>
    </source>
</evidence>
<gene>
    <name evidence="2" type="ORF">G2W53_022331</name>
</gene>
<proteinExistence type="predicted"/>
<dbReference type="Proteomes" id="UP000634136">
    <property type="component" value="Unassembled WGS sequence"/>
</dbReference>
<dbReference type="AlphaFoldDB" id="A0A834TLK2"/>
<sequence length="171" mass="18479">MKSPPTSDCPTHSLSLTTRLPKRGGKKSTVAEIKEVGDNDNDDVSVVKKKGNFIKTILIPLGKTYGVLADRVYEQPLPADEIAHMCRHMQTLNLHPDPKGAGDHEPTSAPIFPYGPVNGRDSSSTVALGRMRMRMTVKKMARSHWCVTGCVDIGRGDAGLAVTTSVITVDL</sequence>
<feature type="region of interest" description="Disordered" evidence="1">
    <location>
        <begin position="1"/>
        <end position="27"/>
    </location>
</feature>
<name>A0A834TLK2_9FABA</name>
<keyword evidence="3" id="KW-1185">Reference proteome</keyword>
<feature type="compositionally biased region" description="Polar residues" evidence="1">
    <location>
        <begin position="1"/>
        <end position="18"/>
    </location>
</feature>
<reference evidence="2" key="1">
    <citation type="submission" date="2020-09" db="EMBL/GenBank/DDBJ databases">
        <title>Genome-Enabled Discovery of Anthraquinone Biosynthesis in Senna tora.</title>
        <authorList>
            <person name="Kang S.-H."/>
            <person name="Pandey R.P."/>
            <person name="Lee C.-M."/>
            <person name="Sim J.-S."/>
            <person name="Jeong J.-T."/>
            <person name="Choi B.-S."/>
            <person name="Jung M."/>
            <person name="Ginzburg D."/>
            <person name="Zhao K."/>
            <person name="Won S.Y."/>
            <person name="Oh T.-J."/>
            <person name="Yu Y."/>
            <person name="Kim N.-H."/>
            <person name="Lee O.R."/>
            <person name="Lee T.-H."/>
            <person name="Bashyal P."/>
            <person name="Kim T.-S."/>
            <person name="Lee W.-H."/>
            <person name="Kawkins C."/>
            <person name="Kim C.-K."/>
            <person name="Kim J.S."/>
            <person name="Ahn B.O."/>
            <person name="Rhee S.Y."/>
            <person name="Sohng J.K."/>
        </authorList>
    </citation>
    <scope>NUCLEOTIDE SEQUENCE</scope>
    <source>
        <tissue evidence="2">Leaf</tissue>
    </source>
</reference>
<organism evidence="2 3">
    <name type="scientific">Senna tora</name>
    <dbReference type="NCBI Taxonomy" id="362788"/>
    <lineage>
        <taxon>Eukaryota</taxon>
        <taxon>Viridiplantae</taxon>
        <taxon>Streptophyta</taxon>
        <taxon>Embryophyta</taxon>
        <taxon>Tracheophyta</taxon>
        <taxon>Spermatophyta</taxon>
        <taxon>Magnoliopsida</taxon>
        <taxon>eudicotyledons</taxon>
        <taxon>Gunneridae</taxon>
        <taxon>Pentapetalae</taxon>
        <taxon>rosids</taxon>
        <taxon>fabids</taxon>
        <taxon>Fabales</taxon>
        <taxon>Fabaceae</taxon>
        <taxon>Caesalpinioideae</taxon>
        <taxon>Cassia clade</taxon>
        <taxon>Senna</taxon>
    </lineage>
</organism>
<evidence type="ECO:0000256" key="1">
    <source>
        <dbReference type="SAM" id="MobiDB-lite"/>
    </source>
</evidence>
<evidence type="ECO:0000313" key="2">
    <source>
        <dbReference type="EMBL" id="KAF7824187.1"/>
    </source>
</evidence>
<accession>A0A834TLK2</accession>
<protein>
    <submittedName>
        <fullName evidence="2">Uncharacterized protein</fullName>
    </submittedName>
</protein>